<comment type="similarity">
    <text evidence="2">Belongs to the EBP family.</text>
</comment>
<keyword evidence="12" id="KW-0413">Isomerase</keyword>
<dbReference type="InterPro" id="IPR033118">
    <property type="entry name" value="EXPERA"/>
</dbReference>
<evidence type="ECO:0000256" key="14">
    <source>
        <dbReference type="SAM" id="Phobius"/>
    </source>
</evidence>
<sequence>MDTVISHPYYPRNLSLPHYVPNTSGTGHILTVVFGSFGVILLVAAKIALQNKKLQTQDRLLFMWCLLAGLIHVGLEGYYVHNYASLAGDQFVLGQVWKEYSKGDSRYLSSDPFVLNMERITAYVDGPLALYTAYAIFNQTPGRHLGLLSVSICQLYGDVLYFATTFFEGSPHSDPHPLYYWFYFVTMNAIWIVIPSYLLVRSWAAIYQAF</sequence>
<name>A0A1Y1Y2N3_9FUNG</name>
<dbReference type="OrthoDB" id="58557at2759"/>
<evidence type="ECO:0000256" key="13">
    <source>
        <dbReference type="PROSITE-ProRule" id="PRU01087"/>
    </source>
</evidence>
<feature type="non-terminal residue" evidence="16">
    <location>
        <position position="210"/>
    </location>
</feature>
<evidence type="ECO:0000256" key="10">
    <source>
        <dbReference type="ARBA" id="ARBA00023166"/>
    </source>
</evidence>
<keyword evidence="6 13" id="KW-1133">Transmembrane helix</keyword>
<feature type="transmembrane region" description="Helical" evidence="14">
    <location>
        <begin position="144"/>
        <end position="167"/>
    </location>
</feature>
<keyword evidence="11" id="KW-0753">Steroid metabolism</keyword>
<dbReference type="AlphaFoldDB" id="A0A1Y1Y2N3"/>
<dbReference type="GO" id="GO:0005783">
    <property type="term" value="C:endoplasmic reticulum"/>
    <property type="evidence" value="ECO:0007669"/>
    <property type="project" value="TreeGrafter"/>
</dbReference>
<reference evidence="16 17" key="1">
    <citation type="submission" date="2016-07" db="EMBL/GenBank/DDBJ databases">
        <title>Pervasive Adenine N6-methylation of Active Genes in Fungi.</title>
        <authorList>
            <consortium name="DOE Joint Genome Institute"/>
            <person name="Mondo S.J."/>
            <person name="Dannebaum R.O."/>
            <person name="Kuo R.C."/>
            <person name="Labutti K."/>
            <person name="Haridas S."/>
            <person name="Kuo A."/>
            <person name="Salamov A."/>
            <person name="Ahrendt S.R."/>
            <person name="Lipzen A."/>
            <person name="Sullivan W."/>
            <person name="Andreopoulos W.B."/>
            <person name="Clum A."/>
            <person name="Lindquist E."/>
            <person name="Daum C."/>
            <person name="Ramamoorthy G.K."/>
            <person name="Gryganskyi A."/>
            <person name="Culley D."/>
            <person name="Magnuson J.K."/>
            <person name="James T.Y."/>
            <person name="O'Malley M.A."/>
            <person name="Stajich J.E."/>
            <person name="Spatafora J.W."/>
            <person name="Visel A."/>
            <person name="Grigoriev I.V."/>
        </authorList>
    </citation>
    <scope>NUCLEOTIDE SEQUENCE [LARGE SCALE GENOMIC DNA]</scope>
    <source>
        <strain evidence="16 17">CBS 931.73</strain>
    </source>
</reference>
<dbReference type="GO" id="GO:0000247">
    <property type="term" value="F:C-8 sterol isomerase activity"/>
    <property type="evidence" value="ECO:0007669"/>
    <property type="project" value="TreeGrafter"/>
</dbReference>
<protein>
    <submittedName>
        <fullName evidence="16">Emopamil-binding protein</fullName>
    </submittedName>
</protein>
<evidence type="ECO:0000256" key="3">
    <source>
        <dbReference type="ARBA" id="ARBA00022516"/>
    </source>
</evidence>
<keyword evidence="9 13" id="KW-0472">Membrane</keyword>
<dbReference type="Pfam" id="PF05241">
    <property type="entry name" value="EBP"/>
    <property type="match status" value="1"/>
</dbReference>
<keyword evidence="7" id="KW-0756">Sterol biosynthesis</keyword>
<dbReference type="GO" id="GO:0047750">
    <property type="term" value="F:cholestenol delta-isomerase activity"/>
    <property type="evidence" value="ECO:0007669"/>
    <property type="project" value="InterPro"/>
</dbReference>
<gene>
    <name evidence="16" type="ORF">K493DRAFT_133878</name>
</gene>
<organism evidence="16 17">
    <name type="scientific">Basidiobolus meristosporus CBS 931.73</name>
    <dbReference type="NCBI Taxonomy" id="1314790"/>
    <lineage>
        <taxon>Eukaryota</taxon>
        <taxon>Fungi</taxon>
        <taxon>Fungi incertae sedis</taxon>
        <taxon>Zoopagomycota</taxon>
        <taxon>Entomophthoromycotina</taxon>
        <taxon>Basidiobolomycetes</taxon>
        <taxon>Basidiobolales</taxon>
        <taxon>Basidiobolaceae</taxon>
        <taxon>Basidiobolus</taxon>
    </lineage>
</organism>
<dbReference type="InterPro" id="IPR007905">
    <property type="entry name" value="EBP"/>
</dbReference>
<evidence type="ECO:0000313" key="16">
    <source>
        <dbReference type="EMBL" id="ORX92263.1"/>
    </source>
</evidence>
<feature type="transmembrane region" description="Helical" evidence="14">
    <location>
        <begin position="29"/>
        <end position="49"/>
    </location>
</feature>
<evidence type="ECO:0000256" key="12">
    <source>
        <dbReference type="ARBA" id="ARBA00023235"/>
    </source>
</evidence>
<dbReference type="PANTHER" id="PTHR14207:SF0">
    <property type="entry name" value="3-BETA-HYDROXYSTEROID-DELTA(8),DELTA(7)-ISOMERASE"/>
    <property type="match status" value="1"/>
</dbReference>
<dbReference type="InParanoid" id="A0A1Y1Y2N3"/>
<comment type="subcellular location">
    <subcellularLocation>
        <location evidence="1">Membrane</location>
        <topology evidence="1">Multi-pass membrane protein</topology>
    </subcellularLocation>
</comment>
<evidence type="ECO:0000256" key="4">
    <source>
        <dbReference type="ARBA" id="ARBA00022692"/>
    </source>
</evidence>
<feature type="transmembrane region" description="Helical" evidence="14">
    <location>
        <begin position="120"/>
        <end position="137"/>
    </location>
</feature>
<evidence type="ECO:0000256" key="9">
    <source>
        <dbReference type="ARBA" id="ARBA00023136"/>
    </source>
</evidence>
<accession>A0A1Y1Y2N3</accession>
<keyword evidence="17" id="KW-1185">Reference proteome</keyword>
<feature type="transmembrane region" description="Helical" evidence="14">
    <location>
        <begin position="61"/>
        <end position="80"/>
    </location>
</feature>
<keyword evidence="3" id="KW-0444">Lipid biosynthesis</keyword>
<dbReference type="STRING" id="1314790.A0A1Y1Y2N3"/>
<proteinExistence type="inferred from homology"/>
<evidence type="ECO:0000256" key="5">
    <source>
        <dbReference type="ARBA" id="ARBA00022955"/>
    </source>
</evidence>
<dbReference type="EMBL" id="MCFE01000286">
    <property type="protein sequence ID" value="ORX92263.1"/>
    <property type="molecule type" value="Genomic_DNA"/>
</dbReference>
<dbReference type="GO" id="GO:0016020">
    <property type="term" value="C:membrane"/>
    <property type="evidence" value="ECO:0007669"/>
    <property type="project" value="UniProtKB-SubCell"/>
</dbReference>
<evidence type="ECO:0000256" key="8">
    <source>
        <dbReference type="ARBA" id="ARBA00023098"/>
    </source>
</evidence>
<dbReference type="PANTHER" id="PTHR14207">
    <property type="entry name" value="STEROL ISOMERASE"/>
    <property type="match status" value="1"/>
</dbReference>
<evidence type="ECO:0000256" key="6">
    <source>
        <dbReference type="ARBA" id="ARBA00022989"/>
    </source>
</evidence>
<evidence type="ECO:0000256" key="2">
    <source>
        <dbReference type="ARBA" id="ARBA00008337"/>
    </source>
</evidence>
<keyword evidence="5" id="KW-0752">Steroid biosynthesis</keyword>
<evidence type="ECO:0000313" key="17">
    <source>
        <dbReference type="Proteomes" id="UP000193498"/>
    </source>
</evidence>
<dbReference type="Proteomes" id="UP000193498">
    <property type="component" value="Unassembled WGS sequence"/>
</dbReference>
<feature type="domain" description="EXPERA" evidence="15">
    <location>
        <begin position="57"/>
        <end position="199"/>
    </location>
</feature>
<evidence type="ECO:0000256" key="1">
    <source>
        <dbReference type="ARBA" id="ARBA00004141"/>
    </source>
</evidence>
<dbReference type="GO" id="GO:0016126">
    <property type="term" value="P:sterol biosynthetic process"/>
    <property type="evidence" value="ECO:0007669"/>
    <property type="project" value="UniProtKB-KW"/>
</dbReference>
<keyword evidence="4 13" id="KW-0812">Transmembrane</keyword>
<evidence type="ECO:0000256" key="11">
    <source>
        <dbReference type="ARBA" id="ARBA00023221"/>
    </source>
</evidence>
<dbReference type="PROSITE" id="PS51751">
    <property type="entry name" value="EXPERA"/>
    <property type="match status" value="1"/>
</dbReference>
<feature type="transmembrane region" description="Helical" evidence="14">
    <location>
        <begin position="179"/>
        <end position="200"/>
    </location>
</feature>
<comment type="caution">
    <text evidence="16">The sequence shown here is derived from an EMBL/GenBank/DDBJ whole genome shotgun (WGS) entry which is preliminary data.</text>
</comment>
<evidence type="ECO:0000259" key="15">
    <source>
        <dbReference type="PROSITE" id="PS51751"/>
    </source>
</evidence>
<keyword evidence="10" id="KW-1207">Sterol metabolism</keyword>
<dbReference type="GO" id="GO:0004769">
    <property type="term" value="F:steroid Delta-isomerase activity"/>
    <property type="evidence" value="ECO:0007669"/>
    <property type="project" value="TreeGrafter"/>
</dbReference>
<keyword evidence="8" id="KW-0443">Lipid metabolism</keyword>
<evidence type="ECO:0000256" key="7">
    <source>
        <dbReference type="ARBA" id="ARBA00023011"/>
    </source>
</evidence>